<sequence>MTALAPAVPVTAPLAARDHAGLLDLQLRDRTPQQILAAAIRDLFPGRIALVSSFGAEAAVLLHMVAGIDPATPVLFLDTGKLFDETLAYRDALAARLGLTDLRVLRPDPAALAARDDGGTLWFRDANACCYLRKVEPLERGLKGFAASINGRKRFQAATRGSIPLVEADGERLKFNPLADWSPQQIEDYFRTHDLPRHPLVAQGYPSIGCAPCTQPVAEGEDTRAGRWRGQDKTECGIHVSPLPLPGQISTQDE</sequence>
<feature type="domain" description="Phosphoadenosine phosphosulphate reductase" evidence="5">
    <location>
        <begin position="48"/>
        <end position="216"/>
    </location>
</feature>
<keyword evidence="4" id="KW-0963">Cytoplasm</keyword>
<feature type="binding site" evidence="4">
    <location>
        <position position="213"/>
    </location>
    <ligand>
        <name>[4Fe-4S] cluster</name>
        <dbReference type="ChEBI" id="CHEBI:49883"/>
    </ligand>
</feature>
<feature type="binding site" evidence="4">
    <location>
        <position position="210"/>
    </location>
    <ligand>
        <name>[4Fe-4S] cluster</name>
        <dbReference type="ChEBI" id="CHEBI:49883"/>
    </ligand>
</feature>
<accession>A0ABV7VC91</accession>
<organism evidence="6 7">
    <name type="scientific">Ferrovibrio xuzhouensis</name>
    <dbReference type="NCBI Taxonomy" id="1576914"/>
    <lineage>
        <taxon>Bacteria</taxon>
        <taxon>Pseudomonadati</taxon>
        <taxon>Pseudomonadota</taxon>
        <taxon>Alphaproteobacteria</taxon>
        <taxon>Rhodospirillales</taxon>
        <taxon>Rhodospirillaceae</taxon>
        <taxon>Ferrovibrio</taxon>
    </lineage>
</organism>
<dbReference type="PANTHER" id="PTHR46509">
    <property type="entry name" value="PHOSPHOADENOSINE PHOSPHOSULFATE REDUCTASE"/>
    <property type="match status" value="1"/>
</dbReference>
<dbReference type="PIRSF" id="PIRSF000857">
    <property type="entry name" value="PAPS_reductase"/>
    <property type="match status" value="1"/>
</dbReference>
<dbReference type="InterPro" id="IPR002500">
    <property type="entry name" value="PAPS_reduct_dom"/>
</dbReference>
<dbReference type="InterPro" id="IPR004511">
    <property type="entry name" value="PAPS/APS_Rdtase"/>
</dbReference>
<dbReference type="HAMAP" id="MF_00063">
    <property type="entry name" value="CysH"/>
    <property type="match status" value="1"/>
</dbReference>
<evidence type="ECO:0000313" key="7">
    <source>
        <dbReference type="Proteomes" id="UP001595711"/>
    </source>
</evidence>
<dbReference type="GO" id="GO:0004604">
    <property type="term" value="F:phosphoadenylyl-sulfate reductase (thioredoxin) activity"/>
    <property type="evidence" value="ECO:0007669"/>
    <property type="project" value="UniProtKB-EC"/>
</dbReference>
<comment type="similarity">
    <text evidence="1 4">Belongs to the PAPS reductase family. CysH subfamily.</text>
</comment>
<dbReference type="SUPFAM" id="SSF52402">
    <property type="entry name" value="Adenine nucleotide alpha hydrolases-like"/>
    <property type="match status" value="1"/>
</dbReference>
<gene>
    <name evidence="4" type="primary">cysH</name>
    <name evidence="6" type="ORF">ACFOOQ_06100</name>
</gene>
<name>A0ABV7VC91_9PROT</name>
<dbReference type="Gene3D" id="3.40.50.620">
    <property type="entry name" value="HUPs"/>
    <property type="match status" value="1"/>
</dbReference>
<evidence type="ECO:0000256" key="1">
    <source>
        <dbReference type="ARBA" id="ARBA00009732"/>
    </source>
</evidence>
<comment type="function">
    <text evidence="4">Catalyzes the formation of sulfite from adenosine 5'-phosphosulfate (APS) using thioredoxin as an electron donor.</text>
</comment>
<comment type="subcellular location">
    <subcellularLocation>
        <location evidence="4">Cytoplasm</location>
    </subcellularLocation>
</comment>
<keyword evidence="4" id="KW-0479">Metal-binding</keyword>
<dbReference type="PANTHER" id="PTHR46509:SF1">
    <property type="entry name" value="PHOSPHOADENOSINE PHOSPHOSULFATE REDUCTASE"/>
    <property type="match status" value="1"/>
</dbReference>
<dbReference type="InterPro" id="IPR014729">
    <property type="entry name" value="Rossmann-like_a/b/a_fold"/>
</dbReference>
<comment type="pathway">
    <text evidence="3 4">Sulfur metabolism; hydrogen sulfide biosynthesis; sulfite from sulfate.</text>
</comment>
<comment type="cofactor">
    <cofactor evidence="4">
        <name>[4Fe-4S] cluster</name>
        <dbReference type="ChEBI" id="CHEBI:49883"/>
    </cofactor>
    <text evidence="4">Binds 1 [4Fe-4S] cluster per subunit.</text>
</comment>
<evidence type="ECO:0000259" key="5">
    <source>
        <dbReference type="Pfam" id="PF01507"/>
    </source>
</evidence>
<dbReference type="Pfam" id="PF01507">
    <property type="entry name" value="PAPS_reduct"/>
    <property type="match status" value="1"/>
</dbReference>
<dbReference type="EMBL" id="JBHRYJ010000001">
    <property type="protein sequence ID" value="MFC3675104.1"/>
    <property type="molecule type" value="Genomic_DNA"/>
</dbReference>
<comment type="caution">
    <text evidence="6">The sequence shown here is derived from an EMBL/GenBank/DDBJ whole genome shotgun (WGS) entry which is preliminary data.</text>
</comment>
<evidence type="ECO:0000256" key="2">
    <source>
        <dbReference type="ARBA" id="ARBA00023002"/>
    </source>
</evidence>
<feature type="active site" description="Nucleophile; cysteine thiosulfonate intermediate" evidence="4">
    <location>
        <position position="236"/>
    </location>
</feature>
<feature type="binding site" evidence="4">
    <location>
        <position position="129"/>
    </location>
    <ligand>
        <name>[4Fe-4S] cluster</name>
        <dbReference type="ChEBI" id="CHEBI:49883"/>
    </ligand>
</feature>
<dbReference type="Proteomes" id="UP001595711">
    <property type="component" value="Unassembled WGS sequence"/>
</dbReference>
<keyword evidence="4" id="KW-0408">Iron</keyword>
<evidence type="ECO:0000256" key="3">
    <source>
        <dbReference type="ARBA" id="ARBA00024327"/>
    </source>
</evidence>
<reference evidence="7" key="1">
    <citation type="journal article" date="2019" name="Int. J. Syst. Evol. Microbiol.">
        <title>The Global Catalogue of Microorganisms (GCM) 10K type strain sequencing project: providing services to taxonomists for standard genome sequencing and annotation.</title>
        <authorList>
            <consortium name="The Broad Institute Genomics Platform"/>
            <consortium name="The Broad Institute Genome Sequencing Center for Infectious Disease"/>
            <person name="Wu L."/>
            <person name="Ma J."/>
        </authorList>
    </citation>
    <scope>NUCLEOTIDE SEQUENCE [LARGE SCALE GENOMIC DNA]</scope>
    <source>
        <strain evidence="7">KCTC 42182</strain>
    </source>
</reference>
<dbReference type="EC" id="1.8.4.10" evidence="4"/>
<keyword evidence="4" id="KW-0411">Iron-sulfur</keyword>
<dbReference type="NCBIfam" id="NF002537">
    <property type="entry name" value="PRK02090.1"/>
    <property type="match status" value="1"/>
</dbReference>
<comment type="catalytic activity">
    <reaction evidence="4">
        <text>[thioredoxin]-disulfide + sulfite + AMP + 2 H(+) = adenosine 5'-phosphosulfate + [thioredoxin]-dithiol</text>
        <dbReference type="Rhea" id="RHEA:21976"/>
        <dbReference type="Rhea" id="RHEA-COMP:10698"/>
        <dbReference type="Rhea" id="RHEA-COMP:10700"/>
        <dbReference type="ChEBI" id="CHEBI:15378"/>
        <dbReference type="ChEBI" id="CHEBI:17359"/>
        <dbReference type="ChEBI" id="CHEBI:29950"/>
        <dbReference type="ChEBI" id="CHEBI:50058"/>
        <dbReference type="ChEBI" id="CHEBI:58243"/>
        <dbReference type="ChEBI" id="CHEBI:456215"/>
        <dbReference type="EC" id="1.8.4.10"/>
    </reaction>
</comment>
<evidence type="ECO:0000256" key="4">
    <source>
        <dbReference type="HAMAP-Rule" id="MF_00063"/>
    </source>
</evidence>
<dbReference type="NCBIfam" id="TIGR00434">
    <property type="entry name" value="cysH"/>
    <property type="match status" value="1"/>
</dbReference>
<proteinExistence type="inferred from homology"/>
<keyword evidence="7" id="KW-1185">Reference proteome</keyword>
<feature type="binding site" evidence="4">
    <location>
        <position position="130"/>
    </location>
    <ligand>
        <name>[4Fe-4S] cluster</name>
        <dbReference type="ChEBI" id="CHEBI:49883"/>
    </ligand>
</feature>
<evidence type="ECO:0000313" key="6">
    <source>
        <dbReference type="EMBL" id="MFC3675104.1"/>
    </source>
</evidence>
<dbReference type="CDD" id="cd23945">
    <property type="entry name" value="PAPS_reductase"/>
    <property type="match status" value="1"/>
</dbReference>
<protein>
    <recommendedName>
        <fullName evidence="4">Adenosine 5'-phosphosulfate reductase</fullName>
        <shortName evidence="4">APS reductase</shortName>
        <ecNumber evidence="4">1.8.4.10</ecNumber>
    </recommendedName>
    <alternativeName>
        <fullName evidence="4">5'-adenylylsulfate reductase</fullName>
    </alternativeName>
    <alternativeName>
        <fullName evidence="4">Thioredoxin-dependent 5'-adenylylsulfate reductase</fullName>
    </alternativeName>
</protein>
<keyword evidence="2 4" id="KW-0560">Oxidoreductase</keyword>
<dbReference type="RefSeq" id="WP_379723039.1">
    <property type="nucleotide sequence ID" value="NZ_JBHRYJ010000001.1"/>
</dbReference>